<keyword evidence="3" id="KW-1185">Reference proteome</keyword>
<dbReference type="RefSeq" id="WP_086349934.1">
    <property type="nucleotide sequence ID" value="NZ_CP147247.1"/>
</dbReference>
<evidence type="ECO:0000313" key="3">
    <source>
        <dbReference type="Proteomes" id="UP000195141"/>
    </source>
</evidence>
<sequence>MKYSPMTEYLKSLETGLKKLEIPILYKLPDESYPEPFIVIGGHSDDDSQSAKIGAAVVLTDVQIDVYHPMTGRTGIEDLLYKVKACLGRPQSVTSEILIDDSIGREVYHIVIQLKNYVI</sequence>
<dbReference type="EMBL" id="NGMM01000005">
    <property type="protein sequence ID" value="OTP13437.1"/>
    <property type="molecule type" value="Genomic_DNA"/>
</dbReference>
<dbReference type="EMBL" id="CP147247">
    <property type="protein sequence ID" value="WYJ90172.1"/>
    <property type="molecule type" value="Genomic_DNA"/>
</dbReference>
<accession>A0A242K364</accession>
<organism evidence="1">
    <name type="scientific">Candidatus Enterococcus clewellii</name>
    <dbReference type="NCBI Taxonomy" id="1834193"/>
    <lineage>
        <taxon>Bacteria</taxon>
        <taxon>Bacillati</taxon>
        <taxon>Bacillota</taxon>
        <taxon>Bacilli</taxon>
        <taxon>Lactobacillales</taxon>
        <taxon>Enterococcaceae</taxon>
        <taxon>Enterococcus</taxon>
    </lineage>
</organism>
<name>A0A242K364_9ENTE</name>
<proteinExistence type="predicted"/>
<evidence type="ECO:0000313" key="2">
    <source>
        <dbReference type="EMBL" id="WYJ90172.1"/>
    </source>
</evidence>
<protein>
    <recommendedName>
        <fullName evidence="4">Phage protein</fullName>
    </recommendedName>
</protein>
<evidence type="ECO:0000313" key="1">
    <source>
        <dbReference type="EMBL" id="OTP13437.1"/>
    </source>
</evidence>
<dbReference type="AlphaFoldDB" id="A0A242K364"/>
<reference evidence="1" key="1">
    <citation type="submission" date="2017-05" db="EMBL/GenBank/DDBJ databases">
        <title>The Genome Sequence of Enterococcus sp. 9E7_DIV0242.</title>
        <authorList>
            <consortium name="The Broad Institute Genomics Platform"/>
            <consortium name="The Broad Institute Genomic Center for Infectious Diseases"/>
            <person name="Earl A."/>
            <person name="Manson A."/>
            <person name="Schwartman J."/>
            <person name="Gilmore M."/>
            <person name="Abouelleil A."/>
            <person name="Cao P."/>
            <person name="Chapman S."/>
            <person name="Cusick C."/>
            <person name="Shea T."/>
            <person name="Young S."/>
            <person name="Neafsey D."/>
            <person name="Nusbaum C."/>
            <person name="Birren B."/>
        </authorList>
    </citation>
    <scope>NUCLEOTIDE SEQUENCE [LARGE SCALE GENOMIC DNA]</scope>
    <source>
        <strain evidence="1">9E7_DIV0242</strain>
    </source>
</reference>
<reference evidence="2" key="3">
    <citation type="submission" date="2024-03" db="EMBL/GenBank/DDBJ databases">
        <title>The Genome Sequence of Enterococcus sp. DIV0242b.</title>
        <authorList>
            <consortium name="The Broad Institute Genomics Platform"/>
            <consortium name="The Broad Institute Microbial Omics Core"/>
            <consortium name="The Broad Institute Genomic Center for Infectious Diseases"/>
            <person name="Earl A."/>
            <person name="Manson A."/>
            <person name="Gilmore M."/>
            <person name="Schwartman J."/>
            <person name="Shea T."/>
            <person name="Abouelleil A."/>
            <person name="Cao P."/>
            <person name="Chapman S."/>
            <person name="Cusick C."/>
            <person name="Young S."/>
            <person name="Neafsey D."/>
            <person name="Nusbaum C."/>
            <person name="Birren B."/>
        </authorList>
    </citation>
    <scope>NUCLEOTIDE SEQUENCE</scope>
    <source>
        <strain evidence="2">9E7_DIV0242</strain>
    </source>
</reference>
<dbReference type="OrthoDB" id="2185791at2"/>
<gene>
    <name evidence="2" type="ORF">A5888_001900</name>
    <name evidence="1" type="ORF">A5888_002915</name>
</gene>
<evidence type="ECO:0008006" key="4">
    <source>
        <dbReference type="Google" id="ProtNLM"/>
    </source>
</evidence>
<dbReference type="Proteomes" id="UP000195141">
    <property type="component" value="Chromosome"/>
</dbReference>
<reference evidence="2" key="2">
    <citation type="submission" date="2017-05" db="EMBL/GenBank/DDBJ databases">
        <authorList>
            <consortium name="The Broad Institute Genomics Platform"/>
            <consortium name="The Broad Institute Genomic Center for Infectious Diseases"/>
            <person name="Earl A."/>
            <person name="Manson A."/>
            <person name="Schwartman J."/>
            <person name="Gilmore M."/>
            <person name="Abouelleil A."/>
            <person name="Cao P."/>
            <person name="Chapman S."/>
            <person name="Cusick C."/>
            <person name="Shea T."/>
            <person name="Young S."/>
            <person name="Neafsey D."/>
            <person name="Nusbaum C."/>
            <person name="Birren B."/>
        </authorList>
    </citation>
    <scope>NUCLEOTIDE SEQUENCE</scope>
    <source>
        <strain evidence="2">9E7_DIV0242</strain>
    </source>
</reference>